<evidence type="ECO:0000313" key="1">
    <source>
        <dbReference type="EMBL" id="MBM0103742.1"/>
    </source>
</evidence>
<evidence type="ECO:0000313" key="2">
    <source>
        <dbReference type="Proteomes" id="UP000661077"/>
    </source>
</evidence>
<proteinExistence type="predicted"/>
<dbReference type="EMBL" id="JAEVLS010000001">
    <property type="protein sequence ID" value="MBM0103742.1"/>
    <property type="molecule type" value="Genomic_DNA"/>
</dbReference>
<protein>
    <submittedName>
        <fullName evidence="1">Uncharacterized protein</fullName>
    </submittedName>
</protein>
<dbReference type="Proteomes" id="UP000661077">
    <property type="component" value="Unassembled WGS sequence"/>
</dbReference>
<comment type="caution">
    <text evidence="1">The sequence shown here is derived from an EMBL/GenBank/DDBJ whole genome shotgun (WGS) entry which is preliminary data.</text>
</comment>
<gene>
    <name evidence="1" type="ORF">JM946_03255</name>
</gene>
<dbReference type="RefSeq" id="WP_203165701.1">
    <property type="nucleotide sequence ID" value="NZ_JAEVLS010000001.1"/>
</dbReference>
<keyword evidence="2" id="KW-1185">Reference proteome</keyword>
<organism evidence="1 2">
    <name type="scientific">Steroidobacter gossypii</name>
    <dbReference type="NCBI Taxonomy" id="2805490"/>
    <lineage>
        <taxon>Bacteria</taxon>
        <taxon>Pseudomonadati</taxon>
        <taxon>Pseudomonadota</taxon>
        <taxon>Gammaproteobacteria</taxon>
        <taxon>Steroidobacterales</taxon>
        <taxon>Steroidobacteraceae</taxon>
        <taxon>Steroidobacter</taxon>
    </lineage>
</organism>
<accession>A0ABS1WS09</accession>
<name>A0ABS1WS09_9GAMM</name>
<sequence>MTSDAGDTVEVPPGTYRLTASGAQLERFERDITLEGERALEYAIELCTQRKYDRESLVGRLVEQRKCSSAAECQTLFAILSESADELVRQRDFRMEQCAKWRPGATPEGQWTLNIQCDGAMPETTCGIEIAEGECTHAQPPRSTRGGTCPRAEIK</sequence>
<reference evidence="1 2" key="1">
    <citation type="journal article" date="2021" name="Int. J. Syst. Evol. Microbiol.">
        <title>Steroidobacter gossypii sp. nov., isolated from soil of cotton cropping field.</title>
        <authorList>
            <person name="Huang R."/>
            <person name="Yang S."/>
            <person name="Zhen C."/>
            <person name="Liu W."/>
        </authorList>
    </citation>
    <scope>NUCLEOTIDE SEQUENCE [LARGE SCALE GENOMIC DNA]</scope>
    <source>
        <strain evidence="1 2">S1-65</strain>
    </source>
</reference>